<organism evidence="2 3">
    <name type="scientific">Bombilactobacillus bombi</name>
    <dbReference type="NCBI Taxonomy" id="1303590"/>
    <lineage>
        <taxon>Bacteria</taxon>
        <taxon>Bacillati</taxon>
        <taxon>Bacillota</taxon>
        <taxon>Bacilli</taxon>
        <taxon>Lactobacillales</taxon>
        <taxon>Lactobacillaceae</taxon>
        <taxon>Bombilactobacillus</taxon>
    </lineage>
</organism>
<feature type="transmembrane region" description="Helical" evidence="1">
    <location>
        <begin position="124"/>
        <end position="145"/>
    </location>
</feature>
<reference evidence="2 3" key="1">
    <citation type="submission" date="2018-07" db="EMBL/GenBank/DDBJ databases">
        <title>Genome sequences of six Lactobacillus spp. isolated from bumble bee guts.</title>
        <authorList>
            <person name="Motta E.V.S."/>
            <person name="Moran N.A."/>
        </authorList>
    </citation>
    <scope>NUCLEOTIDE SEQUENCE [LARGE SCALE GENOMIC DNA]</scope>
    <source>
        <strain evidence="2 3">LV-8.1</strain>
    </source>
</reference>
<comment type="caution">
    <text evidence="2">The sequence shown here is derived from an EMBL/GenBank/DDBJ whole genome shotgun (WGS) entry which is preliminary data.</text>
</comment>
<dbReference type="AlphaFoldDB" id="A0A3R6YKC1"/>
<accession>A0A3R6YKC1</accession>
<evidence type="ECO:0000256" key="1">
    <source>
        <dbReference type="SAM" id="Phobius"/>
    </source>
</evidence>
<dbReference type="PANTHER" id="PTHR35337:SF1">
    <property type="entry name" value="SLR1478 PROTEIN"/>
    <property type="match status" value="1"/>
</dbReference>
<feature type="transmembrane region" description="Helical" evidence="1">
    <location>
        <begin position="75"/>
        <end position="104"/>
    </location>
</feature>
<evidence type="ECO:0000313" key="3">
    <source>
        <dbReference type="Proteomes" id="UP000284822"/>
    </source>
</evidence>
<keyword evidence="1" id="KW-1133">Transmembrane helix</keyword>
<gene>
    <name evidence="2" type="ORF">DS832_01020</name>
</gene>
<dbReference type="PANTHER" id="PTHR35337">
    <property type="entry name" value="SLR1478 PROTEIN"/>
    <property type="match status" value="1"/>
</dbReference>
<name>A0A3R6YKC1_9LACO</name>
<keyword evidence="1" id="KW-0472">Membrane</keyword>
<keyword evidence="1" id="KW-0812">Transmembrane</keyword>
<dbReference type="RefSeq" id="WP_118909988.1">
    <property type="nucleotide sequence ID" value="NZ_QOCS01000004.1"/>
</dbReference>
<dbReference type="EMBL" id="QOCS01000004">
    <property type="protein sequence ID" value="RHW48479.1"/>
    <property type="molecule type" value="Genomic_DNA"/>
</dbReference>
<dbReference type="Proteomes" id="UP000284822">
    <property type="component" value="Unassembled WGS sequence"/>
</dbReference>
<feature type="transmembrane region" description="Helical" evidence="1">
    <location>
        <begin position="166"/>
        <end position="194"/>
    </location>
</feature>
<protein>
    <submittedName>
        <fullName evidence="2">Stage II sporulation protein M</fullName>
    </submittedName>
</protein>
<proteinExistence type="predicted"/>
<evidence type="ECO:0000313" key="2">
    <source>
        <dbReference type="EMBL" id="RHW48479.1"/>
    </source>
</evidence>
<sequence length="197" mass="21996">MLKYNQDFLKCYLKWGWLAFISITVIFAGITGYLAHVYPTAIHNMIKLLRAILPTSGNNTQMFWGILLNNEKATLIILLLALIPIPGFYWLTFIMTSLSVGFVLGVRGAQSGWLLAVKAFVLGILPHGIFEMSALLLVVALAAQLNRGWRNFLFSRQLQQPISVKALLLQYLLIVVPLIALAALIEGFITPILLQWA</sequence>
<dbReference type="InterPro" id="IPR002798">
    <property type="entry name" value="SpoIIM-like"/>
</dbReference>
<dbReference type="Pfam" id="PF01944">
    <property type="entry name" value="SpoIIM"/>
    <property type="match status" value="1"/>
</dbReference>
<feature type="transmembrane region" description="Helical" evidence="1">
    <location>
        <begin position="15"/>
        <end position="38"/>
    </location>
</feature>